<feature type="non-terminal residue" evidence="1">
    <location>
        <position position="91"/>
    </location>
</feature>
<comment type="caution">
    <text evidence="1">The sequence shown here is derived from an EMBL/GenBank/DDBJ whole genome shotgun (WGS) entry which is preliminary data.</text>
</comment>
<sequence>MTDNFGFRVRYSSFIEAIDAAKSKSLMIKQLWDIVVSTTMVTLWHHRNKIYHKDKKLQSVFWEDKENDKVGNPGPVGIGYTFRDDLDDFLL</sequence>
<keyword evidence="2" id="KW-1185">Reference proteome</keyword>
<reference evidence="1 2" key="1">
    <citation type="submission" date="2020-10" db="EMBL/GenBank/DDBJ databases">
        <title>The Coptis chinensis genome and diversification of protoberbering-type alkaloids.</title>
        <authorList>
            <person name="Wang B."/>
            <person name="Shu S."/>
            <person name="Song C."/>
            <person name="Liu Y."/>
        </authorList>
    </citation>
    <scope>NUCLEOTIDE SEQUENCE [LARGE SCALE GENOMIC DNA]</scope>
    <source>
        <strain evidence="1">HL-2020</strain>
        <tissue evidence="1">Leaf</tissue>
    </source>
</reference>
<evidence type="ECO:0000313" key="2">
    <source>
        <dbReference type="Proteomes" id="UP000631114"/>
    </source>
</evidence>
<protein>
    <submittedName>
        <fullName evidence="1">Uncharacterized protein</fullName>
    </submittedName>
</protein>
<gene>
    <name evidence="1" type="ORF">IFM89_032868</name>
</gene>
<accession>A0A835IFL6</accession>
<dbReference type="OrthoDB" id="1747281at2759"/>
<dbReference type="AlphaFoldDB" id="A0A835IFL6"/>
<organism evidence="1 2">
    <name type="scientific">Coptis chinensis</name>
    <dbReference type="NCBI Taxonomy" id="261450"/>
    <lineage>
        <taxon>Eukaryota</taxon>
        <taxon>Viridiplantae</taxon>
        <taxon>Streptophyta</taxon>
        <taxon>Embryophyta</taxon>
        <taxon>Tracheophyta</taxon>
        <taxon>Spermatophyta</taxon>
        <taxon>Magnoliopsida</taxon>
        <taxon>Ranunculales</taxon>
        <taxon>Ranunculaceae</taxon>
        <taxon>Coptidoideae</taxon>
        <taxon>Coptis</taxon>
    </lineage>
</organism>
<name>A0A835IFL6_9MAGN</name>
<proteinExistence type="predicted"/>
<dbReference type="EMBL" id="JADFTS010000003">
    <property type="protein sequence ID" value="KAF9616906.1"/>
    <property type="molecule type" value="Genomic_DNA"/>
</dbReference>
<dbReference type="Proteomes" id="UP000631114">
    <property type="component" value="Unassembled WGS sequence"/>
</dbReference>
<evidence type="ECO:0000313" key="1">
    <source>
        <dbReference type="EMBL" id="KAF9616906.1"/>
    </source>
</evidence>